<feature type="compositionally biased region" description="Polar residues" evidence="2">
    <location>
        <begin position="289"/>
        <end position="307"/>
    </location>
</feature>
<feature type="compositionally biased region" description="Polar residues" evidence="2">
    <location>
        <begin position="430"/>
        <end position="442"/>
    </location>
</feature>
<feature type="compositionally biased region" description="Low complexity" evidence="2">
    <location>
        <begin position="611"/>
        <end position="629"/>
    </location>
</feature>
<evidence type="ECO:0000256" key="2">
    <source>
        <dbReference type="SAM" id="MobiDB-lite"/>
    </source>
</evidence>
<feature type="region of interest" description="Disordered" evidence="2">
    <location>
        <begin position="589"/>
        <end position="673"/>
    </location>
</feature>
<feature type="compositionally biased region" description="Low complexity" evidence="2">
    <location>
        <begin position="775"/>
        <end position="800"/>
    </location>
</feature>
<dbReference type="InterPro" id="IPR009604">
    <property type="entry name" value="LsmAD_domain"/>
</dbReference>
<dbReference type="Proteomes" id="UP001158576">
    <property type="component" value="Chromosome PAR"/>
</dbReference>
<feature type="compositionally biased region" description="Polar residues" evidence="2">
    <location>
        <begin position="17"/>
        <end position="28"/>
    </location>
</feature>
<evidence type="ECO:0000313" key="4">
    <source>
        <dbReference type="EMBL" id="CAG5088124.1"/>
    </source>
</evidence>
<feature type="compositionally biased region" description="Low complexity" evidence="2">
    <location>
        <begin position="457"/>
        <end position="473"/>
    </location>
</feature>
<reference evidence="4 5" key="1">
    <citation type="submission" date="2021-04" db="EMBL/GenBank/DDBJ databases">
        <authorList>
            <person name="Bliznina A."/>
        </authorList>
    </citation>
    <scope>NUCLEOTIDE SEQUENCE [LARGE SCALE GENOMIC DNA]</scope>
</reference>
<sequence>MSRRNNKNSSSRGGNRTPNPNSYSNASGTKAKRAPNSASFKGIYQNQSVCQVLTALVGSKCEVSVRNANVKHEGFFNTFSSDMDFAVSAVHKVKMAGDGPQKGDIVDDMIFPINEVVSMSFEAVDLNYATEDTFTDGAIALKKKDQLSADKELVSWMPDPDVEDVGDLDCVIGNPGGPPTGNGWSAEDMFNVNKSKFDVQTSYDKDLSGYTVELKRTEVSNEQVRRANQLAKQIEDSANYQQNIKWELEDTRDEETKFSAVDESANAEGDPNRYIPPSLRSKGPPPGHSRQNSGSQKPGTPTGQRQSQGDRKTTPRKEQLQTQNSQEQRSRKSSEKEARKSASKEDSLPQRKPNMPGGGSSLGAPPGITAPPQPNRNRNWAGVAGGTGGNASISKMSPSGAKPGAKLEDLKTFSNNFNLKQPEGAAQPKASPQGQSTVQQKGSDSRKNSRATPSPMTKAPAQQAPAQTTPQKTEAAKSESGTPAASKPLNPNAKEWTPNVNATEFKPTFGAKKPATPNPSVPGQSPMMPPMMPQSPPVTMDPNMARPSPGQHVPPHQMPQIYPFQYNQPIVQVPPHGVPHIMMQPTGAPIYQPGMAGQPPHIPVSGAQVRGQTPQPGTPQPQQGQTQPPSSKPGGRQRPVRPGHQHPTSPPNMAHAGQYVVQPGYPAPHPQHIPQMYQDQAMAGSGYIQVNRSDQYPQYYQQPMHPAVTSASNQPQGGSVVYHHGNPHQPTPHINHTMPHMTHPQQVIQYNHMSPGNQPNQAMSMQHPQMYRQMPPNAQPVQYQPQQGVPPQGTQSQPHQ</sequence>
<dbReference type="SMART" id="SM01272">
    <property type="entry name" value="LsmAD"/>
    <property type="match status" value="1"/>
</dbReference>
<feature type="region of interest" description="Disordered" evidence="2">
    <location>
        <begin position="251"/>
        <end position="535"/>
    </location>
</feature>
<feature type="compositionally biased region" description="Basic and acidic residues" evidence="2">
    <location>
        <begin position="328"/>
        <end position="349"/>
    </location>
</feature>
<organism evidence="4 5">
    <name type="scientific">Oikopleura dioica</name>
    <name type="common">Tunicate</name>
    <dbReference type="NCBI Taxonomy" id="34765"/>
    <lineage>
        <taxon>Eukaryota</taxon>
        <taxon>Metazoa</taxon>
        <taxon>Chordata</taxon>
        <taxon>Tunicata</taxon>
        <taxon>Appendicularia</taxon>
        <taxon>Copelata</taxon>
        <taxon>Oikopleuridae</taxon>
        <taxon>Oikopleura</taxon>
    </lineage>
</organism>
<dbReference type="EMBL" id="OU015568">
    <property type="protein sequence ID" value="CAG5088124.1"/>
    <property type="molecule type" value="Genomic_DNA"/>
</dbReference>
<evidence type="ECO:0000256" key="1">
    <source>
        <dbReference type="ARBA" id="ARBA00007503"/>
    </source>
</evidence>
<feature type="compositionally biased region" description="Low complexity" evidence="2">
    <location>
        <begin position="7"/>
        <end position="16"/>
    </location>
</feature>
<proteinExistence type="inferred from homology"/>
<dbReference type="InterPro" id="IPR025852">
    <property type="entry name" value="SM_dom_ATX"/>
</dbReference>
<dbReference type="InterPro" id="IPR045117">
    <property type="entry name" value="ATXN2-like"/>
</dbReference>
<feature type="compositionally biased region" description="Basic and acidic residues" evidence="2">
    <location>
        <begin position="308"/>
        <end position="319"/>
    </location>
</feature>
<evidence type="ECO:0000259" key="3">
    <source>
        <dbReference type="SMART" id="SM01272"/>
    </source>
</evidence>
<dbReference type="Pfam" id="PF06741">
    <property type="entry name" value="LsmAD"/>
    <property type="match status" value="1"/>
</dbReference>
<dbReference type="Pfam" id="PF14438">
    <property type="entry name" value="SM-ATX"/>
    <property type="match status" value="1"/>
</dbReference>
<feature type="region of interest" description="Disordered" evidence="2">
    <location>
        <begin position="1"/>
        <end position="34"/>
    </location>
</feature>
<dbReference type="PANTHER" id="PTHR12854">
    <property type="entry name" value="ATAXIN 2-RELATED"/>
    <property type="match status" value="1"/>
</dbReference>
<keyword evidence="5" id="KW-1185">Reference proteome</keyword>
<name>A0ABN7RX40_OIKDI</name>
<accession>A0ABN7RX40</accession>
<comment type="similarity">
    <text evidence="1">Belongs to the ataxin-2 family.</text>
</comment>
<feature type="compositionally biased region" description="Polar residues" evidence="2">
    <location>
        <begin position="750"/>
        <end position="767"/>
    </location>
</feature>
<dbReference type="PANTHER" id="PTHR12854:SF7">
    <property type="entry name" value="ATAXIN-2 HOMOLOG"/>
    <property type="match status" value="1"/>
</dbReference>
<feature type="region of interest" description="Disordered" evidence="2">
    <location>
        <begin position="750"/>
        <end position="800"/>
    </location>
</feature>
<evidence type="ECO:0000313" key="5">
    <source>
        <dbReference type="Proteomes" id="UP001158576"/>
    </source>
</evidence>
<protein>
    <submittedName>
        <fullName evidence="4">Oidioi.mRNA.OKI2018_I69.PAR.g11738.t1.cds</fullName>
    </submittedName>
</protein>
<gene>
    <name evidence="4" type="ORF">OKIOD_LOCUS3296</name>
</gene>
<feature type="domain" description="LsmAD" evidence="3">
    <location>
        <begin position="197"/>
        <end position="264"/>
    </location>
</feature>